<evidence type="ECO:0000256" key="9">
    <source>
        <dbReference type="ARBA" id="ARBA00023237"/>
    </source>
</evidence>
<sequence length="758" mass="84433">MKTKSICFFLGLFAWLNAVAQNAQQVSIRGKVQNHKGEIVLASVWVKNLRIGQSTEPDGTFLLQLPAGKHTITVQCVGYEVFEKEIEAAAAQDLGAVILSEKQSLLNDVVVTGQFTPQSVKNSVYKVRTISQEQIKRRAATSVTAVLSTELGMRFSNDLTLGTTDVQLMGMSGQNVKVLLDGVPLVDRGTTRESLGQIDINTIERIEIVEGPMSVSYGTDALAGVINIITKKKNTPSAWTVSARLQEETASKEYEPLDGEGAHNQMIGLGWQHKGLQVSGNLTRNTFGGWQGSYTGRAKEWMPKEQYLTTAMLGYGKSRWNVWYRLNQTNETLKSLGNTYINTATKHLAATDKHYVTNRWFHQAQGDYTWNEKHSLTAALAYTDYSRETQTTDIDLQTNKRTLSLEQGAQDKATFQTVFGRVTAQHACSELFSVQHGLELNHNAATGQRIAGTPKITDLAYFISAELKPTDWMNLRPGLRFVKNSVYDAPPAIPSLNTKFKLWPTLDLRMAYARGFRSPSLSELYFTFFDSNHSIKGNTNLKAEYSNSFNTYFAWQAVSKSRLSLNVSVGGFYNTFKNLISIGSDPTNAQIYTYLNVDKNKTLGLVWNNTLQWQNLQAEVGYSRIGRYNQLASSEDLPEFVWADELNATLHYNFPKANASISFYYKYTGQLPRYQLGTDSNGGEAVHLTKTLDFHTADLTVNKLFYKYYTLTAGVKNIFDVTSINNTTTDTGAAHSSAGAVPVAYGRSYTLGILFQIH</sequence>
<evidence type="ECO:0000256" key="2">
    <source>
        <dbReference type="ARBA" id="ARBA00022448"/>
    </source>
</evidence>
<dbReference type="Pfam" id="PF00593">
    <property type="entry name" value="TonB_dep_Rec_b-barrel"/>
    <property type="match status" value="1"/>
</dbReference>
<feature type="domain" description="TonB-dependent receptor plug" evidence="14">
    <location>
        <begin position="121"/>
        <end position="225"/>
    </location>
</feature>
<name>A0A1I1DDH4_9BACT</name>
<evidence type="ECO:0000259" key="14">
    <source>
        <dbReference type="Pfam" id="PF07715"/>
    </source>
</evidence>
<evidence type="ECO:0000256" key="1">
    <source>
        <dbReference type="ARBA" id="ARBA00004571"/>
    </source>
</evidence>
<dbReference type="STRING" id="927664.SAMN05421780_10139"/>
<dbReference type="Pfam" id="PF07715">
    <property type="entry name" value="Plug"/>
    <property type="match status" value="1"/>
</dbReference>
<dbReference type="InterPro" id="IPR039426">
    <property type="entry name" value="TonB-dep_rcpt-like"/>
</dbReference>
<dbReference type="GO" id="GO:0044718">
    <property type="term" value="P:siderophore transmembrane transport"/>
    <property type="evidence" value="ECO:0007669"/>
    <property type="project" value="TreeGrafter"/>
</dbReference>
<dbReference type="PROSITE" id="PS52016">
    <property type="entry name" value="TONB_DEPENDENT_REC_3"/>
    <property type="match status" value="1"/>
</dbReference>
<dbReference type="Pfam" id="PF13715">
    <property type="entry name" value="CarbopepD_reg_2"/>
    <property type="match status" value="1"/>
</dbReference>
<proteinExistence type="inferred from homology"/>
<dbReference type="Gene3D" id="2.60.40.1120">
    <property type="entry name" value="Carboxypeptidase-like, regulatory domain"/>
    <property type="match status" value="1"/>
</dbReference>
<dbReference type="Gene3D" id="2.40.170.20">
    <property type="entry name" value="TonB-dependent receptor, beta-barrel domain"/>
    <property type="match status" value="1"/>
</dbReference>
<keyword evidence="16" id="KW-1185">Reference proteome</keyword>
<evidence type="ECO:0000256" key="12">
    <source>
        <dbReference type="SAM" id="SignalP"/>
    </source>
</evidence>
<evidence type="ECO:0000313" key="16">
    <source>
        <dbReference type="Proteomes" id="UP000199514"/>
    </source>
</evidence>
<evidence type="ECO:0000256" key="7">
    <source>
        <dbReference type="ARBA" id="ARBA00023136"/>
    </source>
</evidence>
<keyword evidence="3 10" id="KW-1134">Transmembrane beta strand</keyword>
<evidence type="ECO:0000256" key="5">
    <source>
        <dbReference type="ARBA" id="ARBA00022729"/>
    </source>
</evidence>
<keyword evidence="5 12" id="KW-0732">Signal</keyword>
<dbReference type="SUPFAM" id="SSF49464">
    <property type="entry name" value="Carboxypeptidase regulatory domain-like"/>
    <property type="match status" value="1"/>
</dbReference>
<dbReference type="CDD" id="cd01347">
    <property type="entry name" value="ligand_gated_channel"/>
    <property type="match status" value="1"/>
</dbReference>
<protein>
    <submittedName>
        <fullName evidence="15">Outer membrane receptor for ferrienterochelin and colicins</fullName>
    </submittedName>
</protein>
<dbReference type="InterPro" id="IPR036942">
    <property type="entry name" value="Beta-barrel_TonB_sf"/>
</dbReference>
<dbReference type="Gene3D" id="2.170.130.10">
    <property type="entry name" value="TonB-dependent receptor, plug domain"/>
    <property type="match status" value="1"/>
</dbReference>
<dbReference type="InterPro" id="IPR012910">
    <property type="entry name" value="Plug_dom"/>
</dbReference>
<feature type="signal peptide" evidence="12">
    <location>
        <begin position="1"/>
        <end position="20"/>
    </location>
</feature>
<dbReference type="EMBL" id="FOLE01000001">
    <property type="protein sequence ID" value="SFB71108.1"/>
    <property type="molecule type" value="Genomic_DNA"/>
</dbReference>
<dbReference type="GO" id="GO:0009279">
    <property type="term" value="C:cell outer membrane"/>
    <property type="evidence" value="ECO:0007669"/>
    <property type="project" value="UniProtKB-SubCell"/>
</dbReference>
<dbReference type="OrthoDB" id="1109239at2"/>
<evidence type="ECO:0000256" key="3">
    <source>
        <dbReference type="ARBA" id="ARBA00022452"/>
    </source>
</evidence>
<feature type="domain" description="TonB-dependent receptor-like beta-barrel" evidence="13">
    <location>
        <begin position="314"/>
        <end position="718"/>
    </location>
</feature>
<dbReference type="InterPro" id="IPR008969">
    <property type="entry name" value="CarboxyPept-like_regulatory"/>
</dbReference>
<evidence type="ECO:0000256" key="6">
    <source>
        <dbReference type="ARBA" id="ARBA00023077"/>
    </source>
</evidence>
<comment type="subcellular location">
    <subcellularLocation>
        <location evidence="1 10">Cell outer membrane</location>
        <topology evidence="1 10">Multi-pass membrane protein</topology>
    </subcellularLocation>
</comment>
<reference evidence="15 16" key="1">
    <citation type="submission" date="2016-10" db="EMBL/GenBank/DDBJ databases">
        <authorList>
            <person name="de Groot N.N."/>
        </authorList>
    </citation>
    <scope>NUCLEOTIDE SEQUENCE [LARGE SCALE GENOMIC DNA]</scope>
    <source>
        <strain evidence="15 16">DSM 6793</strain>
    </source>
</reference>
<dbReference type="AlphaFoldDB" id="A0A1I1DDH4"/>
<evidence type="ECO:0000313" key="15">
    <source>
        <dbReference type="EMBL" id="SFB71108.1"/>
    </source>
</evidence>
<evidence type="ECO:0000259" key="13">
    <source>
        <dbReference type="Pfam" id="PF00593"/>
    </source>
</evidence>
<dbReference type="PANTHER" id="PTHR30069:SF29">
    <property type="entry name" value="HEMOGLOBIN AND HEMOGLOBIN-HAPTOGLOBIN-BINDING PROTEIN 1-RELATED"/>
    <property type="match status" value="1"/>
</dbReference>
<accession>A0A1I1DDH4</accession>
<keyword evidence="7 10" id="KW-0472">Membrane</keyword>
<keyword evidence="8 15" id="KW-0675">Receptor</keyword>
<dbReference type="SUPFAM" id="SSF56935">
    <property type="entry name" value="Porins"/>
    <property type="match status" value="1"/>
</dbReference>
<keyword evidence="2 10" id="KW-0813">Transport</keyword>
<dbReference type="InterPro" id="IPR000531">
    <property type="entry name" value="Beta-barrel_TonB"/>
</dbReference>
<keyword evidence="6 11" id="KW-0798">TonB box</keyword>
<dbReference type="RefSeq" id="WP_091505540.1">
    <property type="nucleotide sequence ID" value="NZ_FOLE01000001.1"/>
</dbReference>
<organism evidence="15 16">
    <name type="scientific">Flexibacter flexilis DSM 6793</name>
    <dbReference type="NCBI Taxonomy" id="927664"/>
    <lineage>
        <taxon>Bacteria</taxon>
        <taxon>Pseudomonadati</taxon>
        <taxon>Bacteroidota</taxon>
        <taxon>Cytophagia</taxon>
        <taxon>Cytophagales</taxon>
        <taxon>Flexibacteraceae</taxon>
        <taxon>Flexibacter</taxon>
    </lineage>
</organism>
<evidence type="ECO:0000256" key="8">
    <source>
        <dbReference type="ARBA" id="ARBA00023170"/>
    </source>
</evidence>
<keyword evidence="4 10" id="KW-0812">Transmembrane</keyword>
<dbReference type="GO" id="GO:0015344">
    <property type="term" value="F:siderophore uptake transmembrane transporter activity"/>
    <property type="evidence" value="ECO:0007669"/>
    <property type="project" value="TreeGrafter"/>
</dbReference>
<dbReference type="InterPro" id="IPR037066">
    <property type="entry name" value="Plug_dom_sf"/>
</dbReference>
<feature type="chain" id="PRO_5011509466" evidence="12">
    <location>
        <begin position="21"/>
        <end position="758"/>
    </location>
</feature>
<evidence type="ECO:0000256" key="4">
    <source>
        <dbReference type="ARBA" id="ARBA00022692"/>
    </source>
</evidence>
<evidence type="ECO:0000256" key="11">
    <source>
        <dbReference type="RuleBase" id="RU003357"/>
    </source>
</evidence>
<dbReference type="Proteomes" id="UP000199514">
    <property type="component" value="Unassembled WGS sequence"/>
</dbReference>
<comment type="similarity">
    <text evidence="10 11">Belongs to the TonB-dependent receptor family.</text>
</comment>
<dbReference type="PANTHER" id="PTHR30069">
    <property type="entry name" value="TONB-DEPENDENT OUTER MEMBRANE RECEPTOR"/>
    <property type="match status" value="1"/>
</dbReference>
<evidence type="ECO:0000256" key="10">
    <source>
        <dbReference type="PROSITE-ProRule" id="PRU01360"/>
    </source>
</evidence>
<keyword evidence="9 10" id="KW-0998">Cell outer membrane</keyword>
<gene>
    <name evidence="15" type="ORF">SAMN05421780_10139</name>
</gene>